<dbReference type="PANTHER" id="PTHR33710:SF62">
    <property type="entry name" value="DUF4283 DOMAIN PROTEIN"/>
    <property type="match status" value="1"/>
</dbReference>
<protein>
    <submittedName>
        <fullName evidence="2">Uncharacterized protein</fullName>
    </submittedName>
</protein>
<evidence type="ECO:0000256" key="1">
    <source>
        <dbReference type="SAM" id="MobiDB-lite"/>
    </source>
</evidence>
<reference evidence="2" key="1">
    <citation type="submission" date="2021-01" db="EMBL/GenBank/DDBJ databases">
        <authorList>
            <person name="Bezrukov I."/>
        </authorList>
    </citation>
    <scope>NUCLEOTIDE SEQUENCE</scope>
</reference>
<feature type="region of interest" description="Disordered" evidence="1">
    <location>
        <begin position="25"/>
        <end position="44"/>
    </location>
</feature>
<evidence type="ECO:0000313" key="3">
    <source>
        <dbReference type="Proteomes" id="UP000682877"/>
    </source>
</evidence>
<gene>
    <name evidence="2" type="ORF">AARE701A_LOCUS8283</name>
</gene>
<dbReference type="Gene3D" id="3.60.10.10">
    <property type="entry name" value="Endonuclease/exonuclease/phosphatase"/>
    <property type="match status" value="1"/>
</dbReference>
<evidence type="ECO:0000313" key="2">
    <source>
        <dbReference type="EMBL" id="CAE5975341.1"/>
    </source>
</evidence>
<dbReference type="AlphaFoldDB" id="A0A8S2A0J0"/>
<dbReference type="Proteomes" id="UP000682877">
    <property type="component" value="Chromosome 3"/>
</dbReference>
<dbReference type="InterPro" id="IPR036691">
    <property type="entry name" value="Endo/exonu/phosph_ase_sf"/>
</dbReference>
<proteinExistence type="predicted"/>
<dbReference type="SUPFAM" id="SSF56219">
    <property type="entry name" value="DNase I-like"/>
    <property type="match status" value="1"/>
</dbReference>
<dbReference type="EMBL" id="LR999453">
    <property type="protein sequence ID" value="CAE5975341.1"/>
    <property type="molecule type" value="Genomic_DNA"/>
</dbReference>
<feature type="compositionally biased region" description="Polar residues" evidence="1">
    <location>
        <begin position="29"/>
        <end position="38"/>
    </location>
</feature>
<sequence length="295" mass="32980">MVSGDISKGKGLVFQYANLNLDGSKGKNVKQNNKTGSVKGQGRKELSWSTGNSAFGLCGEASCASDPGLPSAEGSTVEVSESTEIRVYKRKAMDEAKVPSKVAKSNTNEFGSVEFFVSCVYGKPASVDRPILWERISRIGIQRKDCWCMVGDFNAIIYNGEKLGGPRRGDASFLPFKDMLHAYGMNELPSQGNSLTWGGMRGNLWIQSKLDRCFGNKAWFQFFPIANQTFLDKRGSDHRPVLVRLTTTKEVYRGNFKFDKRMLNKPEVKEAIQRAWRGGYRNKDEKVSDRLKKES</sequence>
<keyword evidence="3" id="KW-1185">Reference proteome</keyword>
<name>A0A8S2A0J0_ARAAE</name>
<dbReference type="PANTHER" id="PTHR33710">
    <property type="entry name" value="BNAC02G09200D PROTEIN"/>
    <property type="match status" value="1"/>
</dbReference>
<accession>A0A8S2A0J0</accession>
<organism evidence="2 3">
    <name type="scientific">Arabidopsis arenosa</name>
    <name type="common">Sand rock-cress</name>
    <name type="synonym">Cardaminopsis arenosa</name>
    <dbReference type="NCBI Taxonomy" id="38785"/>
    <lineage>
        <taxon>Eukaryota</taxon>
        <taxon>Viridiplantae</taxon>
        <taxon>Streptophyta</taxon>
        <taxon>Embryophyta</taxon>
        <taxon>Tracheophyta</taxon>
        <taxon>Spermatophyta</taxon>
        <taxon>Magnoliopsida</taxon>
        <taxon>eudicotyledons</taxon>
        <taxon>Gunneridae</taxon>
        <taxon>Pentapetalae</taxon>
        <taxon>rosids</taxon>
        <taxon>malvids</taxon>
        <taxon>Brassicales</taxon>
        <taxon>Brassicaceae</taxon>
        <taxon>Camelineae</taxon>
        <taxon>Arabidopsis</taxon>
    </lineage>
</organism>